<keyword evidence="4" id="KW-1185">Reference proteome</keyword>
<feature type="compositionally biased region" description="Polar residues" evidence="1">
    <location>
        <begin position="784"/>
        <end position="802"/>
    </location>
</feature>
<feature type="transmembrane region" description="Helical" evidence="2">
    <location>
        <begin position="232"/>
        <end position="254"/>
    </location>
</feature>
<evidence type="ECO:0000256" key="1">
    <source>
        <dbReference type="SAM" id="MobiDB-lite"/>
    </source>
</evidence>
<keyword evidence="2" id="KW-0472">Membrane</keyword>
<dbReference type="AlphaFoldDB" id="A0A6A6GAD1"/>
<feature type="compositionally biased region" description="Pro residues" evidence="1">
    <location>
        <begin position="502"/>
        <end position="512"/>
    </location>
</feature>
<keyword evidence="2" id="KW-0812">Transmembrane</keyword>
<dbReference type="OrthoDB" id="5392263at2759"/>
<gene>
    <name evidence="3" type="ORF">BDZ85DRAFT_289870</name>
</gene>
<accession>A0A6A6GAD1</accession>
<dbReference type="Proteomes" id="UP000799538">
    <property type="component" value="Unassembled WGS sequence"/>
</dbReference>
<keyword evidence="2" id="KW-1133">Transmembrane helix</keyword>
<feature type="transmembrane region" description="Helical" evidence="2">
    <location>
        <begin position="619"/>
        <end position="643"/>
    </location>
</feature>
<feature type="transmembrane region" description="Helical" evidence="2">
    <location>
        <begin position="266"/>
        <end position="284"/>
    </location>
</feature>
<evidence type="ECO:0000313" key="4">
    <source>
        <dbReference type="Proteomes" id="UP000799538"/>
    </source>
</evidence>
<feature type="region of interest" description="Disordered" evidence="1">
    <location>
        <begin position="502"/>
        <end position="526"/>
    </location>
</feature>
<evidence type="ECO:0000313" key="3">
    <source>
        <dbReference type="EMBL" id="KAF2222330.1"/>
    </source>
</evidence>
<feature type="transmembrane region" description="Helical" evidence="2">
    <location>
        <begin position="463"/>
        <end position="485"/>
    </location>
</feature>
<reference evidence="4" key="1">
    <citation type="journal article" date="2020" name="Stud. Mycol.">
        <title>101 Dothideomycetes genomes: A test case for predicting lifestyles and emergence of pathogens.</title>
        <authorList>
            <person name="Haridas S."/>
            <person name="Albert R."/>
            <person name="Binder M."/>
            <person name="Bloem J."/>
            <person name="LaButti K."/>
            <person name="Salamov A."/>
            <person name="Andreopoulos B."/>
            <person name="Baker S."/>
            <person name="Barry K."/>
            <person name="Bills G."/>
            <person name="Bluhm B."/>
            <person name="Cannon C."/>
            <person name="Castanera R."/>
            <person name="Culley D."/>
            <person name="Daum C."/>
            <person name="Ezra D."/>
            <person name="Gonzalez J."/>
            <person name="Henrissat B."/>
            <person name="Kuo A."/>
            <person name="Liang C."/>
            <person name="Lipzen A."/>
            <person name="Lutzoni F."/>
            <person name="Magnuson J."/>
            <person name="Mondo S."/>
            <person name="Nolan M."/>
            <person name="Ohm R."/>
            <person name="Pangilinan J."/>
            <person name="Park H.-J."/>
            <person name="Ramirez L."/>
            <person name="Alfaro M."/>
            <person name="Sun H."/>
            <person name="Tritt A."/>
            <person name="Yoshinaga Y."/>
            <person name="Zwiers L.-H."/>
            <person name="Turgeon B."/>
            <person name="Goodwin S."/>
            <person name="Spatafora J."/>
            <person name="Crous P."/>
            <person name="Grigoriev I."/>
        </authorList>
    </citation>
    <scope>NUCLEOTIDE SEQUENCE [LARGE SCALE GENOMIC DNA]</scope>
    <source>
        <strain evidence="4">CECT 20119</strain>
    </source>
</reference>
<name>A0A6A6GAD1_9PEZI</name>
<feature type="region of interest" description="Disordered" evidence="1">
    <location>
        <begin position="775"/>
        <end position="802"/>
    </location>
</feature>
<sequence length="802" mass="90724">MVRTNFTHCHAEFQAGYDAGNTTILNWAYRGIPVGIPPNPRSQITYEGCKALCGATPQFYDWGDASNTITTWILPIIGVLLQAPFESNKTWKTVEAIARWVGSPIASLSYTLWNVRVLGKCAAMVDMSTLITGPDDGQKQDFYDMRDSLFILGAMNQFMMSRFKRLLSDNPDEEPLWGGGAAEGLLRIMLFSKDLPLKATCDCNGNNFVEKKLVDERRKLAHNLRVRRRRGIVPVFVSTGWFLFALGLSIQSAFGQLGENAVAHDLALGLVLAWLPVLVLCSIVDRNPTDPDGAMQDMNDLVRATANALLDEDIFAAYKDTQTRGWNISNVNLVGHPAGRNIDKGLEEIRRLCRTLTKHGVRFFNGFAGQGRVRWHYGAAHPILSDIEDIYIAEQGRDWLRDEKEARANLVLGHVGAEKGLIWYDPRELWQILSASVIVGGTCFGAFIISYNTPTVGLGCRSGGYMIFVVMSVLLMLAELLIWWIEWTKIPALWHRVFPSTKPPSPKLPPGRPRTSSTTARPSRSLELQTCPKPAYLHVRELSQDTTSYSSRNPSPAMPPQAYAAQADPTTQFEIWKNGELNRDSYNTNARHAAARAYYLESEYERFEPYAFRKTLEKFLILGEFLNMCWLIYIVVSQTFGIYKRCECLSSSWELGIGGYFDFTQNDITDTPNLLAYWAEGTVVGSVAMCAGLVYVVSEWALQSHMNTLDELQAADGLQSVRRWRKLTYPVRWTIQTVIDLFDNLRGRVSRTRMRSLKWTPYPTRRLRRQRTMDIITERRRRGTSASQQRPWERTGSQGQQS</sequence>
<feature type="transmembrane region" description="Helical" evidence="2">
    <location>
        <begin position="675"/>
        <end position="697"/>
    </location>
</feature>
<evidence type="ECO:0000256" key="2">
    <source>
        <dbReference type="SAM" id="Phobius"/>
    </source>
</evidence>
<protein>
    <submittedName>
        <fullName evidence="3">Uncharacterized protein</fullName>
    </submittedName>
</protein>
<feature type="transmembrane region" description="Helical" evidence="2">
    <location>
        <begin position="429"/>
        <end position="451"/>
    </location>
</feature>
<dbReference type="EMBL" id="ML992508">
    <property type="protein sequence ID" value="KAF2222330.1"/>
    <property type="molecule type" value="Genomic_DNA"/>
</dbReference>
<proteinExistence type="predicted"/>
<organism evidence="3 4">
    <name type="scientific">Elsinoe ampelina</name>
    <dbReference type="NCBI Taxonomy" id="302913"/>
    <lineage>
        <taxon>Eukaryota</taxon>
        <taxon>Fungi</taxon>
        <taxon>Dikarya</taxon>
        <taxon>Ascomycota</taxon>
        <taxon>Pezizomycotina</taxon>
        <taxon>Dothideomycetes</taxon>
        <taxon>Dothideomycetidae</taxon>
        <taxon>Myriangiales</taxon>
        <taxon>Elsinoaceae</taxon>
        <taxon>Elsinoe</taxon>
    </lineage>
</organism>
<feature type="compositionally biased region" description="Low complexity" evidence="1">
    <location>
        <begin position="513"/>
        <end position="525"/>
    </location>
</feature>